<comment type="catalytic activity">
    <reaction evidence="1 12">
        <text>Endohydrolysis of (1-&gt;4)-alpha-D-glucosidic linkages in polysaccharides containing three or more (1-&gt;4)-alpha-linked D-glucose units.</text>
        <dbReference type="EC" id="3.2.1.1"/>
    </reaction>
</comment>
<dbReference type="SMART" id="SM00632">
    <property type="entry name" value="Aamy_C"/>
    <property type="match status" value="1"/>
</dbReference>
<dbReference type="EMBL" id="BIMR01000026">
    <property type="protein sequence ID" value="GCE75483.1"/>
    <property type="molecule type" value="Genomic_DNA"/>
</dbReference>
<evidence type="ECO:0000313" key="17">
    <source>
        <dbReference type="Proteomes" id="UP000289954"/>
    </source>
</evidence>
<dbReference type="PANTHER" id="PTHR43447">
    <property type="entry name" value="ALPHA-AMYLASE"/>
    <property type="match status" value="1"/>
</dbReference>
<sequence>MTHPTSRARRDLRAAALVLAIAAPLAACSTGPSGPDPDARSDVGVQLFQWTWDAIATECTERLGPAGYGWVLTSPPQEHVLGEQWWTAYQPVSHRVESRLGTREEFAAMVATCHDAGVDVWADAVLNHMTGQDDPGTGWAGSTYAHYSYPDLFADGDFHHCGLAAGDDIQDYQDAAQVQTCELVNLADLATETPRVRATLTAYLEDLLSLGVDGLRIDAAKHMAPADVAAVLAPLPEGTGVVQEVIRGAGEPVTPEQYLGNGPVFEFAYADGLAGTLGGGSPSVALDLGTGPGFVPSDDAYVFVDNHDTERNGSTLSSADGVTYALANVLMLAGTYGTPTVYSGYAFSDRDAGPAQDADGNVLDATCDDAPGPAAAPADGTWVCQHRWPQVEAMVRFRAVAGDAPLVDVWSQGDAVALGRGERGLVVVNAGDEVLRTTLATHLPDGEYCDVLAPEPDGCAVARVDDGRVTVEVPAGGASAWHVGRIS</sequence>
<evidence type="ECO:0000259" key="15">
    <source>
        <dbReference type="SMART" id="SM00642"/>
    </source>
</evidence>
<evidence type="ECO:0000256" key="1">
    <source>
        <dbReference type="ARBA" id="ARBA00000548"/>
    </source>
</evidence>
<evidence type="ECO:0000256" key="11">
    <source>
        <dbReference type="RuleBase" id="RU003615"/>
    </source>
</evidence>
<dbReference type="InterPro" id="IPR006046">
    <property type="entry name" value="Alpha_amylase"/>
</dbReference>
<dbReference type="InterPro" id="IPR006048">
    <property type="entry name" value="A-amylase/branching_C"/>
</dbReference>
<keyword evidence="13" id="KW-0732">Signal</keyword>
<dbReference type="SUPFAM" id="SSF51445">
    <property type="entry name" value="(Trans)glycosidases"/>
    <property type="match status" value="1"/>
</dbReference>
<feature type="domain" description="Alpha-amylase C-terminal" evidence="14">
    <location>
        <begin position="407"/>
        <end position="486"/>
    </location>
</feature>
<dbReference type="EC" id="3.2.1.1" evidence="4 12"/>
<evidence type="ECO:0000256" key="7">
    <source>
        <dbReference type="ARBA" id="ARBA00022801"/>
    </source>
</evidence>
<reference evidence="16 17" key="1">
    <citation type="submission" date="2019-01" db="EMBL/GenBank/DDBJ databases">
        <title>Draft genome sequence of Cellulomonas takizawaensis strain TKZ-21.</title>
        <authorList>
            <person name="Yamamura H."/>
            <person name="Hayashi T."/>
            <person name="Hamada M."/>
            <person name="Serisawa Y."/>
            <person name="Matsuyama K."/>
            <person name="Nakagawa Y."/>
            <person name="Otoguro M."/>
            <person name="Yanagida F."/>
            <person name="Hayakawa M."/>
        </authorList>
    </citation>
    <scope>NUCLEOTIDE SEQUENCE [LARGE SCALE GENOMIC DNA]</scope>
    <source>
        <strain evidence="16 17">NBRC12680</strain>
    </source>
</reference>
<dbReference type="SUPFAM" id="SSF51011">
    <property type="entry name" value="Glycosyl hydrolase domain"/>
    <property type="match status" value="1"/>
</dbReference>
<keyword evidence="8" id="KW-0106">Calcium</keyword>
<keyword evidence="10 12" id="KW-0326">Glycosidase</keyword>
<accession>A0A402DMY8</accession>
<dbReference type="OrthoDB" id="9805159at2"/>
<protein>
    <recommendedName>
        <fullName evidence="5 12">Alpha-amylase</fullName>
        <ecNumber evidence="4 12">3.2.1.1</ecNumber>
    </recommendedName>
</protein>
<dbReference type="GO" id="GO:0005975">
    <property type="term" value="P:carbohydrate metabolic process"/>
    <property type="evidence" value="ECO:0007669"/>
    <property type="project" value="InterPro"/>
</dbReference>
<keyword evidence="17" id="KW-1185">Reference proteome</keyword>
<dbReference type="AlphaFoldDB" id="A0A402DMY8"/>
<gene>
    <name evidence="16" type="ORF">CBZ_05390</name>
</gene>
<evidence type="ECO:0000313" key="16">
    <source>
        <dbReference type="EMBL" id="GCE75483.1"/>
    </source>
</evidence>
<dbReference type="InterPro" id="IPR031319">
    <property type="entry name" value="A-amylase_C"/>
</dbReference>
<evidence type="ECO:0000256" key="5">
    <source>
        <dbReference type="ARBA" id="ARBA00017303"/>
    </source>
</evidence>
<evidence type="ECO:0000256" key="9">
    <source>
        <dbReference type="ARBA" id="ARBA00023277"/>
    </source>
</evidence>
<dbReference type="CDD" id="cd11317">
    <property type="entry name" value="AmyAc_bac_euk_AmyA"/>
    <property type="match status" value="1"/>
</dbReference>
<dbReference type="InterPro" id="IPR006047">
    <property type="entry name" value="GH13_cat_dom"/>
</dbReference>
<proteinExistence type="inferred from homology"/>
<comment type="cofactor">
    <cofactor evidence="2">
        <name>Ca(2+)</name>
        <dbReference type="ChEBI" id="CHEBI:29108"/>
    </cofactor>
</comment>
<dbReference type="Proteomes" id="UP000289954">
    <property type="component" value="Unassembled WGS sequence"/>
</dbReference>
<dbReference type="GO" id="GO:0046872">
    <property type="term" value="F:metal ion binding"/>
    <property type="evidence" value="ECO:0007669"/>
    <property type="project" value="UniProtKB-KW"/>
</dbReference>
<dbReference type="Pfam" id="PF00128">
    <property type="entry name" value="Alpha-amylase"/>
    <property type="match status" value="1"/>
</dbReference>
<dbReference type="Pfam" id="PF02806">
    <property type="entry name" value="Alpha-amylase_C"/>
    <property type="match status" value="1"/>
</dbReference>
<organism evidence="16 17">
    <name type="scientific">Cellulomonas biazotea</name>
    <dbReference type="NCBI Taxonomy" id="1709"/>
    <lineage>
        <taxon>Bacteria</taxon>
        <taxon>Bacillati</taxon>
        <taxon>Actinomycetota</taxon>
        <taxon>Actinomycetes</taxon>
        <taxon>Micrococcales</taxon>
        <taxon>Cellulomonadaceae</taxon>
        <taxon>Cellulomonas</taxon>
    </lineage>
</organism>
<evidence type="ECO:0000256" key="12">
    <source>
        <dbReference type="RuleBase" id="RU361134"/>
    </source>
</evidence>
<evidence type="ECO:0000256" key="6">
    <source>
        <dbReference type="ARBA" id="ARBA00022723"/>
    </source>
</evidence>
<comment type="caution">
    <text evidence="16">The sequence shown here is derived from an EMBL/GenBank/DDBJ whole genome shotgun (WGS) entry which is preliminary data.</text>
</comment>
<evidence type="ECO:0000256" key="10">
    <source>
        <dbReference type="ARBA" id="ARBA00023295"/>
    </source>
</evidence>
<feature type="chain" id="PRO_5039717026" description="Alpha-amylase" evidence="13">
    <location>
        <begin position="30"/>
        <end position="487"/>
    </location>
</feature>
<dbReference type="Gene3D" id="3.20.20.80">
    <property type="entry name" value="Glycosidases"/>
    <property type="match status" value="1"/>
</dbReference>
<evidence type="ECO:0000256" key="4">
    <source>
        <dbReference type="ARBA" id="ARBA00012595"/>
    </source>
</evidence>
<evidence type="ECO:0000256" key="3">
    <source>
        <dbReference type="ARBA" id="ARBA00008061"/>
    </source>
</evidence>
<dbReference type="SMART" id="SM00642">
    <property type="entry name" value="Aamy"/>
    <property type="match status" value="1"/>
</dbReference>
<dbReference type="PRINTS" id="PR00110">
    <property type="entry name" value="ALPHAAMYLASE"/>
</dbReference>
<dbReference type="Gene3D" id="2.60.40.1180">
    <property type="entry name" value="Golgi alpha-mannosidase II"/>
    <property type="match status" value="1"/>
</dbReference>
<keyword evidence="6" id="KW-0479">Metal-binding</keyword>
<keyword evidence="7 12" id="KW-0378">Hydrolase</keyword>
<dbReference type="InterPro" id="IPR013780">
    <property type="entry name" value="Glyco_hydro_b"/>
</dbReference>
<dbReference type="InterPro" id="IPR017853">
    <property type="entry name" value="GH"/>
</dbReference>
<evidence type="ECO:0000259" key="14">
    <source>
        <dbReference type="SMART" id="SM00632"/>
    </source>
</evidence>
<evidence type="ECO:0000256" key="13">
    <source>
        <dbReference type="SAM" id="SignalP"/>
    </source>
</evidence>
<dbReference type="GO" id="GO:0004556">
    <property type="term" value="F:alpha-amylase activity"/>
    <property type="evidence" value="ECO:0007669"/>
    <property type="project" value="UniProtKB-UniRule"/>
</dbReference>
<comment type="similarity">
    <text evidence="3 11">Belongs to the glycosyl hydrolase 13 family.</text>
</comment>
<evidence type="ECO:0000256" key="8">
    <source>
        <dbReference type="ARBA" id="ARBA00022837"/>
    </source>
</evidence>
<keyword evidence="9 12" id="KW-0119">Carbohydrate metabolism</keyword>
<evidence type="ECO:0000256" key="2">
    <source>
        <dbReference type="ARBA" id="ARBA00001913"/>
    </source>
</evidence>
<dbReference type="RefSeq" id="WP_130780086.1">
    <property type="nucleotide sequence ID" value="NZ_BIMR01000026.1"/>
</dbReference>
<name>A0A402DMY8_9CELL</name>
<feature type="domain" description="Glycosyl hydrolase family 13 catalytic" evidence="15">
    <location>
        <begin position="42"/>
        <end position="398"/>
    </location>
</feature>
<feature type="signal peptide" evidence="13">
    <location>
        <begin position="1"/>
        <end position="29"/>
    </location>
</feature>